<keyword evidence="2" id="KW-1185">Reference proteome</keyword>
<sequence length="175" mass="19888">MNITQICTKCNVEKPIDQFGKSSNENAYKEHKVYQCKECLAEKAREWRKKNPNYRGSGALTKIPKEDRLLYSAIGARLTDAKTRTKKSGLPECDLDKDYLYELYKSQNGLCAIAKTVLKVEVGSLECLSLDKIVPELGYVKGNVQWVAWAINRAKGELTMDQFISMCQRVVEQNV</sequence>
<evidence type="ECO:0000313" key="1">
    <source>
        <dbReference type="EMBL" id="QFR59773.1"/>
    </source>
</evidence>
<name>A0A5P8PR71_9CAUD</name>
<accession>A0A5P8PR71</accession>
<dbReference type="Gene3D" id="3.30.40.220">
    <property type="match status" value="1"/>
</dbReference>
<gene>
    <name evidence="1" type="ORF">VBApiPXC38_86</name>
</gene>
<organism evidence="1 2">
    <name type="scientific">Acinetobacter phage VB_ApiP_XC38</name>
    <dbReference type="NCBI Taxonomy" id="2655002"/>
    <lineage>
        <taxon>Viruses</taxon>
        <taxon>Duplodnaviria</taxon>
        <taxon>Heunggongvirae</taxon>
        <taxon>Uroviricota</taxon>
        <taxon>Caudoviricetes</taxon>
        <taxon>Schitoviridae</taxon>
        <taxon>Exceevirus</taxon>
        <taxon>Exceevirus Xc38</taxon>
    </lineage>
</organism>
<proteinExistence type="predicted"/>
<evidence type="ECO:0000313" key="2">
    <source>
        <dbReference type="Proteomes" id="UP000326537"/>
    </source>
</evidence>
<reference evidence="1 2" key="1">
    <citation type="submission" date="2019-09" db="EMBL/GenBank/DDBJ databases">
        <title>The characteristics and genome analysis of VB_ApiP_XC38, a novel N4-like phage Infecting Acinetobacter pittii.</title>
        <authorList>
            <person name="Cheng M."/>
        </authorList>
    </citation>
    <scope>NUCLEOTIDE SEQUENCE [LARGE SCALE GENOMIC DNA]</scope>
</reference>
<dbReference type="Proteomes" id="UP000326537">
    <property type="component" value="Segment"/>
</dbReference>
<protein>
    <submittedName>
        <fullName evidence="1">Uncharacterized protein</fullName>
    </submittedName>
</protein>
<dbReference type="EMBL" id="MN508356">
    <property type="protein sequence ID" value="QFR59773.1"/>
    <property type="molecule type" value="Genomic_DNA"/>
</dbReference>